<reference evidence="11 12" key="1">
    <citation type="submission" date="2019-08" db="EMBL/GenBank/DDBJ databases">
        <title>High quality draft denovo assembly of Nylanderia fulva.</title>
        <authorList>
            <person name="Vargo E.L."/>
            <person name="Tarone A.M."/>
            <person name="Konganti K.R."/>
        </authorList>
    </citation>
    <scope>NUCLEOTIDE SEQUENCE [LARGE SCALE GENOMIC DNA]</scope>
    <source>
        <strain evidence="11">TAMU-Nful-2015</strain>
        <tissue evidence="11">Whole body</tissue>
    </source>
</reference>
<evidence type="ECO:0000313" key="12">
    <source>
        <dbReference type="Proteomes" id="UP000479987"/>
    </source>
</evidence>
<feature type="transmembrane region" description="Helical" evidence="10">
    <location>
        <begin position="173"/>
        <end position="193"/>
    </location>
</feature>
<accession>A0A6G1LQ91</accession>
<feature type="transmembrane region" description="Helical" evidence="10">
    <location>
        <begin position="61"/>
        <end position="80"/>
    </location>
</feature>
<dbReference type="GO" id="GO:0007165">
    <property type="term" value="P:signal transduction"/>
    <property type="evidence" value="ECO:0007669"/>
    <property type="project" value="UniProtKB-KW"/>
</dbReference>
<keyword evidence="2" id="KW-1003">Cell membrane</keyword>
<evidence type="ECO:0000256" key="3">
    <source>
        <dbReference type="ARBA" id="ARBA00022606"/>
    </source>
</evidence>
<evidence type="ECO:0000256" key="8">
    <source>
        <dbReference type="ARBA" id="ARBA00023170"/>
    </source>
</evidence>
<dbReference type="GO" id="GO:0004984">
    <property type="term" value="F:olfactory receptor activity"/>
    <property type="evidence" value="ECO:0007669"/>
    <property type="project" value="InterPro"/>
</dbReference>
<comment type="caution">
    <text evidence="10">Lacks conserved residue(s) required for the propagation of feature annotation.</text>
</comment>
<comment type="similarity">
    <text evidence="10">Belongs to the insect chemoreceptor superfamily. Heteromeric odorant receptor channel (TC 1.A.69) family.</text>
</comment>
<keyword evidence="6 10" id="KW-1133">Transmembrane helix</keyword>
<dbReference type="InterPro" id="IPR004117">
    <property type="entry name" value="7tm6_olfct_rcpt"/>
</dbReference>
<dbReference type="PANTHER" id="PTHR21137">
    <property type="entry name" value="ODORANT RECEPTOR"/>
    <property type="match status" value="1"/>
</dbReference>
<name>A0A6G1LQ91_9HYME</name>
<dbReference type="Pfam" id="PF02949">
    <property type="entry name" value="7tm_6"/>
    <property type="match status" value="1"/>
</dbReference>
<keyword evidence="4 10" id="KW-0812">Transmembrane</keyword>
<evidence type="ECO:0000256" key="7">
    <source>
        <dbReference type="ARBA" id="ARBA00023136"/>
    </source>
</evidence>
<keyword evidence="5 10" id="KW-0552">Olfaction</keyword>
<dbReference type="EMBL" id="SGBU01000251">
    <property type="protein sequence ID" value="KAF3054445.1"/>
    <property type="molecule type" value="Genomic_DNA"/>
</dbReference>
<evidence type="ECO:0000256" key="5">
    <source>
        <dbReference type="ARBA" id="ARBA00022725"/>
    </source>
</evidence>
<dbReference type="AlphaFoldDB" id="A0A6G1LQ91"/>
<evidence type="ECO:0000256" key="6">
    <source>
        <dbReference type="ARBA" id="ARBA00022989"/>
    </source>
</evidence>
<feature type="transmembrane region" description="Helical" evidence="10">
    <location>
        <begin position="31"/>
        <end position="49"/>
    </location>
</feature>
<feature type="transmembrane region" description="Helical" evidence="10">
    <location>
        <begin position="122"/>
        <end position="142"/>
    </location>
</feature>
<evidence type="ECO:0000256" key="4">
    <source>
        <dbReference type="ARBA" id="ARBA00022692"/>
    </source>
</evidence>
<evidence type="ECO:0000256" key="1">
    <source>
        <dbReference type="ARBA" id="ARBA00004651"/>
    </source>
</evidence>
<keyword evidence="12" id="KW-1185">Reference proteome</keyword>
<feature type="transmembrane region" description="Helical" evidence="10">
    <location>
        <begin position="263"/>
        <end position="288"/>
    </location>
</feature>
<evidence type="ECO:0000256" key="10">
    <source>
        <dbReference type="RuleBase" id="RU351113"/>
    </source>
</evidence>
<evidence type="ECO:0000256" key="9">
    <source>
        <dbReference type="ARBA" id="ARBA00023224"/>
    </source>
</evidence>
<dbReference type="GO" id="GO:0005886">
    <property type="term" value="C:plasma membrane"/>
    <property type="evidence" value="ECO:0007669"/>
    <property type="project" value="UniProtKB-SubCell"/>
</dbReference>
<protein>
    <recommendedName>
        <fullName evidence="10">Odorant receptor</fullName>
    </recommendedName>
</protein>
<keyword evidence="9 10" id="KW-0807">Transducer</keyword>
<dbReference type="Proteomes" id="UP000479987">
    <property type="component" value="Unassembled WGS sequence"/>
</dbReference>
<gene>
    <name evidence="11" type="primary">Or-219</name>
    <name evidence="11" type="synonym">Nful_v1.0-Or-219</name>
    <name evidence="11" type="ORF">NFUL_NFUL000196</name>
</gene>
<proteinExistence type="inferred from homology"/>
<comment type="caution">
    <text evidence="11">The sequence shown here is derived from an EMBL/GenBank/DDBJ whole genome shotgun (WGS) entry which is preliminary data.</text>
</comment>
<keyword evidence="3 10" id="KW-0716">Sensory transduction</keyword>
<sequence>MERNKTYYYDISRRFLSVVGQWPYQKPKTRLFFLTFVFIFLINALVTQIAEIFVCKNIDCIFEVLPFHFLMFNIGVKVLTYRFKSKKIKLLTDHLFADWDSLETREEREILKKYAERGRRYALIYSLYLYLSSIIFILTALGPRVLDVLFPLNASRPVTLVYPAYYFVDEEKYFYYIFCNMMMIMLICLAGLIAHDSMFFTYIEHVCGLFAVIGFRFERIIYKRDITKKSLIDCPNNVYHKQIVFSIHAHRQALQFAKLIENVFSISFAIQLIVDTITISITLVQLSMQLHNLTEATRCMLYIFAQLFHLFCFSFQGQKLINHSLETRDKIYNGAWYELPVKEQKLLLIVMRKSIEASSVTACKIYIFSLQNFTTVLQSAMSYFMMLASFSA</sequence>
<dbReference type="OrthoDB" id="7696577at2759"/>
<evidence type="ECO:0000256" key="2">
    <source>
        <dbReference type="ARBA" id="ARBA00022475"/>
    </source>
</evidence>
<comment type="subcellular location">
    <subcellularLocation>
        <location evidence="1 10">Cell membrane</location>
        <topology evidence="1 10">Multi-pass membrane protein</topology>
    </subcellularLocation>
</comment>
<dbReference type="PANTHER" id="PTHR21137:SF35">
    <property type="entry name" value="ODORANT RECEPTOR 19A-RELATED"/>
    <property type="match status" value="1"/>
</dbReference>
<keyword evidence="7 10" id="KW-0472">Membrane</keyword>
<dbReference type="GO" id="GO:0005549">
    <property type="term" value="F:odorant binding"/>
    <property type="evidence" value="ECO:0007669"/>
    <property type="project" value="InterPro"/>
</dbReference>
<organism evidence="11 12">
    <name type="scientific">Nylanderia fulva</name>
    <dbReference type="NCBI Taxonomy" id="613905"/>
    <lineage>
        <taxon>Eukaryota</taxon>
        <taxon>Metazoa</taxon>
        <taxon>Ecdysozoa</taxon>
        <taxon>Arthropoda</taxon>
        <taxon>Hexapoda</taxon>
        <taxon>Insecta</taxon>
        <taxon>Pterygota</taxon>
        <taxon>Neoptera</taxon>
        <taxon>Endopterygota</taxon>
        <taxon>Hymenoptera</taxon>
        <taxon>Apocrita</taxon>
        <taxon>Aculeata</taxon>
        <taxon>Formicoidea</taxon>
        <taxon>Formicidae</taxon>
        <taxon>Formicinae</taxon>
        <taxon>Nylanderia</taxon>
    </lineage>
</organism>
<keyword evidence="8 10" id="KW-0675">Receptor</keyword>
<evidence type="ECO:0000313" key="11">
    <source>
        <dbReference type="EMBL" id="KAF3054445.1"/>
    </source>
</evidence>